<proteinExistence type="predicted"/>
<name>A0A9W9IPN0_9EURO</name>
<evidence type="ECO:0000313" key="3">
    <source>
        <dbReference type="EMBL" id="KAJ5181101.1"/>
    </source>
</evidence>
<sequence>MAGRLALVILVHSIQILALPTPNENPIASKSLASTNTHKRYYFPETLPDQDELEAMLKETLREAGFMPSSNPLNPESEPVHKMDTELQHAHPNPDTPIGTATPATPDYTQDTKLRQSQSQSLLKESVMAVLGSDHYSIYWPPFGFFVVSAAIVCFFTILRGIRAK</sequence>
<evidence type="ECO:0000313" key="4">
    <source>
        <dbReference type="Proteomes" id="UP001150879"/>
    </source>
</evidence>
<evidence type="ECO:0000256" key="1">
    <source>
        <dbReference type="SAM" id="Phobius"/>
    </source>
</evidence>
<keyword evidence="1" id="KW-0812">Transmembrane</keyword>
<feature type="signal peptide" evidence="2">
    <location>
        <begin position="1"/>
        <end position="18"/>
    </location>
</feature>
<feature type="transmembrane region" description="Helical" evidence="1">
    <location>
        <begin position="138"/>
        <end position="159"/>
    </location>
</feature>
<reference evidence="3" key="1">
    <citation type="submission" date="2022-11" db="EMBL/GenBank/DDBJ databases">
        <authorList>
            <person name="Petersen C."/>
        </authorList>
    </citation>
    <scope>NUCLEOTIDE SEQUENCE</scope>
    <source>
        <strain evidence="3">IBT 16849</strain>
    </source>
</reference>
<keyword evidence="1" id="KW-0472">Membrane</keyword>
<evidence type="ECO:0000256" key="2">
    <source>
        <dbReference type="SAM" id="SignalP"/>
    </source>
</evidence>
<dbReference type="AlphaFoldDB" id="A0A9W9IPN0"/>
<dbReference type="OrthoDB" id="4364385at2759"/>
<dbReference type="EMBL" id="JAPQKP010000008">
    <property type="protein sequence ID" value="KAJ5181101.1"/>
    <property type="molecule type" value="Genomic_DNA"/>
</dbReference>
<organism evidence="3 4">
    <name type="scientific">Penicillium cf. griseofulvum</name>
    <dbReference type="NCBI Taxonomy" id="2972120"/>
    <lineage>
        <taxon>Eukaryota</taxon>
        <taxon>Fungi</taxon>
        <taxon>Dikarya</taxon>
        <taxon>Ascomycota</taxon>
        <taxon>Pezizomycotina</taxon>
        <taxon>Eurotiomycetes</taxon>
        <taxon>Eurotiomycetidae</taxon>
        <taxon>Eurotiales</taxon>
        <taxon>Aspergillaceae</taxon>
        <taxon>Penicillium</taxon>
    </lineage>
</organism>
<comment type="caution">
    <text evidence="3">The sequence shown here is derived from an EMBL/GenBank/DDBJ whole genome shotgun (WGS) entry which is preliminary data.</text>
</comment>
<keyword evidence="2" id="KW-0732">Signal</keyword>
<dbReference type="Proteomes" id="UP001150879">
    <property type="component" value="Unassembled WGS sequence"/>
</dbReference>
<reference evidence="3" key="2">
    <citation type="journal article" date="2023" name="IMA Fungus">
        <title>Comparative genomic study of the Penicillium genus elucidates a diverse pangenome and 15 lateral gene transfer events.</title>
        <authorList>
            <person name="Petersen C."/>
            <person name="Sorensen T."/>
            <person name="Nielsen M.R."/>
            <person name="Sondergaard T.E."/>
            <person name="Sorensen J.L."/>
            <person name="Fitzpatrick D.A."/>
            <person name="Frisvad J.C."/>
            <person name="Nielsen K.L."/>
        </authorList>
    </citation>
    <scope>NUCLEOTIDE SEQUENCE</scope>
    <source>
        <strain evidence="3">IBT 16849</strain>
    </source>
</reference>
<gene>
    <name evidence="3" type="ORF">N7472_011061</name>
</gene>
<keyword evidence="1" id="KW-1133">Transmembrane helix</keyword>
<keyword evidence="4" id="KW-1185">Reference proteome</keyword>
<accession>A0A9W9IPN0</accession>
<feature type="chain" id="PRO_5040867342" evidence="2">
    <location>
        <begin position="19"/>
        <end position="165"/>
    </location>
</feature>
<protein>
    <submittedName>
        <fullName evidence="3">Uncharacterized protein</fullName>
    </submittedName>
</protein>